<geneLocation type="chloroplast" evidence="3"/>
<dbReference type="PANTHER" id="PTHR33163">
    <property type="entry name" value="PROTEIN TIC 214-RELATED"/>
    <property type="match status" value="1"/>
</dbReference>
<dbReference type="EMBL" id="MZ158280">
    <property type="protein sequence ID" value="UVJ68462.1"/>
    <property type="molecule type" value="Genomic_DNA"/>
</dbReference>
<dbReference type="PANTHER" id="PTHR33163:SF40">
    <property type="entry name" value="PROTEIN TIC 214"/>
    <property type="match status" value="1"/>
</dbReference>
<feature type="transmembrane region" description="Helical" evidence="1">
    <location>
        <begin position="125"/>
        <end position="145"/>
    </location>
</feature>
<feature type="compositionally biased region" description="Basic and acidic residues" evidence="2">
    <location>
        <begin position="1574"/>
        <end position="1587"/>
    </location>
</feature>
<dbReference type="Pfam" id="PF05758">
    <property type="entry name" value="Ycf1"/>
    <property type="match status" value="3"/>
</dbReference>
<feature type="region of interest" description="Disordered" evidence="2">
    <location>
        <begin position="573"/>
        <end position="707"/>
    </location>
</feature>
<keyword evidence="1" id="KW-1133">Transmembrane helix</keyword>
<accession>A0A976YII7</accession>
<feature type="region of interest" description="Disordered" evidence="2">
    <location>
        <begin position="515"/>
        <end position="555"/>
    </location>
</feature>
<feature type="transmembrane region" description="Helical" evidence="1">
    <location>
        <begin position="58"/>
        <end position="78"/>
    </location>
</feature>
<feature type="compositionally biased region" description="Polar residues" evidence="2">
    <location>
        <begin position="1556"/>
        <end position="1573"/>
    </location>
</feature>
<dbReference type="GO" id="GO:0015031">
    <property type="term" value="P:protein transport"/>
    <property type="evidence" value="ECO:0007669"/>
    <property type="project" value="UniProtKB-KW"/>
</dbReference>
<dbReference type="GeneID" id="74862627"/>
<feature type="region of interest" description="Disordered" evidence="2">
    <location>
        <begin position="1545"/>
        <end position="1600"/>
    </location>
</feature>
<name>A0A976YII7_9MAGN</name>
<feature type="transmembrane region" description="Helical" evidence="1">
    <location>
        <begin position="84"/>
        <end position="105"/>
    </location>
</feature>
<comment type="subcellular location">
    <subcellularLocation>
        <location evidence="1">Plastid</location>
        <location evidence="1">Chloroplast inner membrane</location>
    </subcellularLocation>
</comment>
<evidence type="ECO:0000256" key="1">
    <source>
        <dbReference type="RuleBase" id="RU364085"/>
    </source>
</evidence>
<dbReference type="InterPro" id="IPR008896">
    <property type="entry name" value="TIC214"/>
</dbReference>
<evidence type="ECO:0000313" key="3">
    <source>
        <dbReference type="EMBL" id="UVJ68462.1"/>
    </source>
</evidence>
<feature type="transmembrane region" description="Helical" evidence="1">
    <location>
        <begin position="20"/>
        <end position="46"/>
    </location>
</feature>
<comment type="function">
    <text evidence="1">Involved in protein precursor import into chloroplasts. May be part of an intermediate translocation complex acting as a protein-conducting channel at the inner envelope.</text>
</comment>
<keyword evidence="1 3" id="KW-0150">Chloroplast</keyword>
<keyword evidence="1 3" id="KW-0934">Plastid</keyword>
<keyword evidence="1" id="KW-0653">Protein transport</keyword>
<comment type="subunit">
    <text evidence="1">Part of the Tic complex.</text>
</comment>
<dbReference type="GO" id="GO:0009706">
    <property type="term" value="C:chloroplast inner membrane"/>
    <property type="evidence" value="ECO:0007669"/>
    <property type="project" value="UniProtKB-SubCell"/>
</dbReference>
<feature type="compositionally biased region" description="Acidic residues" evidence="2">
    <location>
        <begin position="515"/>
        <end position="538"/>
    </location>
</feature>
<feature type="transmembrane region" description="Helical" evidence="1">
    <location>
        <begin position="224"/>
        <end position="240"/>
    </location>
</feature>
<reference evidence="3" key="1">
    <citation type="submission" date="2021-05" db="EMBL/GenBank/DDBJ databases">
        <title>Phylogenomics, plastome structure and species identification in #Mahonia (Berberidaceae).</title>
        <authorList>
            <person name="Zhao L."/>
            <person name="Tong R."/>
        </authorList>
    </citation>
    <scope>NUCLEOTIDE SEQUENCE</scope>
</reference>
<organism evidence="3">
    <name type="scientific">Mahonia shenii</name>
    <dbReference type="NCBI Taxonomy" id="2833873"/>
    <lineage>
        <taxon>Eukaryota</taxon>
        <taxon>Viridiplantae</taxon>
        <taxon>Streptophyta</taxon>
        <taxon>Embryophyta</taxon>
        <taxon>Tracheophyta</taxon>
        <taxon>Spermatophyta</taxon>
        <taxon>Magnoliopsida</taxon>
        <taxon>Ranunculales</taxon>
        <taxon>Berberidaceae</taxon>
        <taxon>Berberidoideae</taxon>
        <taxon>Berberideae</taxon>
        <taxon>Mahonia</taxon>
    </lineage>
</organism>
<evidence type="ECO:0000256" key="2">
    <source>
        <dbReference type="SAM" id="MobiDB-lite"/>
    </source>
</evidence>
<gene>
    <name evidence="3" type="primary">ycf1</name>
    <name evidence="1" type="synonym">TIC214</name>
</gene>
<feature type="compositionally biased region" description="Low complexity" evidence="2">
    <location>
        <begin position="668"/>
        <end position="695"/>
    </location>
</feature>
<feature type="transmembrane region" description="Helical" evidence="1">
    <location>
        <begin position="165"/>
        <end position="197"/>
    </location>
</feature>
<protein>
    <recommendedName>
        <fullName evidence="1">Protein TIC 214</fullName>
    </recommendedName>
    <alternativeName>
        <fullName evidence="1">Translocon at the inner envelope membrane of chloroplasts 214</fullName>
    </alternativeName>
</protein>
<keyword evidence="1" id="KW-0812">Transmembrane</keyword>
<sequence>MSILNGFGLTNLVSFCMKILNSVVVVGLYYGFLSAFSIGPSYLLLIRARVMKEGNEKEAAAITGFILGQLTMFVSIYYTPLHLALGRPHTITVLVLPYSLFQFFWTNHKDFFDDGSTTRNSIRNLSIQCVFFENFIFQLLNHFVLPSPTLARLVNIYMFRYNNKILFLTSSFVGWLIGHILLMKLFLKGVGFVFFWIRQSKNRAFLANKYKYLVSELKSSMSRSRIFSMIFFITSVYYLGRVPSPILTKKLKDIPQKKKGGEEADIEEADIEEADIEEETTFGTKQEEEEFKEKLKNKKKDPFWFEKPLVTLLFDYKRWNRPLRYIKNDQFETAVRDEMSQYFFSTCVSDGKLRISFTYPPSLLTFFEMIRKKLFLCTTGKVSEEELYNHWVHTNEQKRNNLSNEFANRIEALDKALDKESFDPDILEKRTRLYLYNDETEQKCLPKLYDPFLNGPHRGTIKNVDSHSGTDSLLITSMEDSKKNICENKLFVFLTQDFDEFAEQLYEDEGELGEEFLEEEEEAKVEEEEAKVEEEEEAKVDNEIPNDQTKEIEKKVPRWSYKLLDEFEVEERLKIEKEEKEKEEKEKKEKEGEEKKEKEGEEKKEKKEKEGEEKKEKEEKEGEEKEGEEKEGEEKAKPEASIRSRKSKYVLVYTETEDEDEDEKDKTTPSTGTTTETTTNTTIGNTSNTTENTSNQDNDKEKKDEPEELYLTRYALQSDYNRDLIMGSTRAQRSKTAILGLFQPRVRSPLFLDRGDITFFSYFGISKLLNFFFRNWIRIKKVRESKIENSKTQETKEKRKQAEKRAEDERVRISEMWDNTDYAQPLRGCLLLTQSILRKFIVLPSLIIIKNVGRMLLFQIPEWRKDWKAWHNEMHVKCTYNGVQLSENEFPKDWLTDGIQIKILFPFCLEPWHGAKVELDHRDPMKKKRKRDDFCFLTIWGLEAERPFGSPRKRPSFFKPVLKEIKKKLLVVKEKTQRILYLKIEIFLNKESPKLSPIPLLEIKEASINTNQENDIISNQIFNESSIKSVDWINYSPTVKKIKDVSDRTNIIRNQIEKIKKDKNKILQIPDINISPNEMSCDDKRLESPKDIWHILKILKRRSTRLKRKCYYFLQIFIERLYIEILLSIQKKIKEKIKIIKIVVKLFLKLLELKNNIFDKNNFTEKINQERIDETNQNTIRFISTIKKLFSNTNISKKNSPIFSEPASLSQAYVFYKLSQTSGFNTNHLRSVLQYQGKLLFLKDRIKNSFKRQWKNALKHYPYQYIISQTSWSRLLAKKWQKKIHQSCIGQTKKSPNFDLDEKDQLIHYEKHKNFAVDSILNQKKKLKNYKYDRLAHNWLHYKDKKDSYFFRSRNEDEEFLDNYNTSNPKNVYMPVDISLNNYLIENSDTNRNLDRKYFDWKFLDFSFKTKINIKRWTNMESEVTVYKKNKKTLANYYQIIEQSDKKDSFSSLIRKKINLANPTITSFNWMKMNEEIQYKPISDMDDWFFPELVSLYDAYRMQPWIIPINSLTLNLNGNDNLGSQNNLEEEQKNDFQQIFSNQNKLETKKKKPVQGNIQSETQKKGNQGSDSSNQEKKDKEEKKKDNAGGSDSQKPKTKKKKPSMLAVIVELDFFLKRFYGFQLKWDDLVTEKMINNIRVFCLLLRLENPKKIAIASIRRGELSMDVVPNAKTLTVAKLLKNGTLLVEPNRISINWDEKFIMYQILAISLIHKNKYQTNRGYQEKSNVDKIKRNWEKRNKKKRNVTRWGLDKSIARHQRFFRNKDKNHYDWLVLENILSPKRRRELRIRICLNSKNVNVGDRNTVFCNGNNESNCVPFFNKGRHLDKDTKNLMKLKLFLWPNYRLEDLACMNRYWFDTYNGSRFSMLRIHMYPRS</sequence>
<feature type="compositionally biased region" description="Basic and acidic residues" evidence="2">
    <location>
        <begin position="632"/>
        <end position="642"/>
    </location>
</feature>
<comment type="similarity">
    <text evidence="1">Belongs to the TIC214 family.</text>
</comment>
<feature type="compositionally biased region" description="Basic and acidic residues" evidence="2">
    <location>
        <begin position="573"/>
        <end position="623"/>
    </location>
</feature>
<proteinExistence type="inferred from homology"/>
<keyword evidence="1" id="KW-1001">Plastid inner membrane</keyword>
<keyword evidence="1" id="KW-0813">Transport</keyword>
<keyword evidence="1" id="KW-0472">Membrane</keyword>
<dbReference type="RefSeq" id="YP_010480487.1">
    <property type="nucleotide sequence ID" value="NC_066196.1"/>
</dbReference>